<protein>
    <submittedName>
        <fullName evidence="1">Peptidoglycan binding domain-containing protein</fullName>
    </submittedName>
</protein>
<keyword evidence="2" id="KW-1185">Reference proteome</keyword>
<organism evidence="1 2">
    <name type="scientific">Aristaeella lactis</name>
    <dbReference type="NCBI Taxonomy" id="3046383"/>
    <lineage>
        <taxon>Bacteria</taxon>
        <taxon>Bacillati</taxon>
        <taxon>Bacillota</taxon>
        <taxon>Clostridia</taxon>
        <taxon>Eubacteriales</taxon>
        <taxon>Aristaeellaceae</taxon>
        <taxon>Aristaeella</taxon>
    </lineage>
</organism>
<name>A0AC61PNH4_9FIRM</name>
<accession>A0AC61PNH4</accession>
<evidence type="ECO:0000313" key="2">
    <source>
        <dbReference type="Proteomes" id="UP000192328"/>
    </source>
</evidence>
<proteinExistence type="predicted"/>
<comment type="caution">
    <text evidence="1">The sequence shown here is derived from an EMBL/GenBank/DDBJ whole genome shotgun (WGS) entry which is preliminary data.</text>
</comment>
<dbReference type="Proteomes" id="UP000192328">
    <property type="component" value="Unassembled WGS sequence"/>
</dbReference>
<sequence length="390" mass="42138">MDLMRTLLIYMSATLTLAVQSTAAPKETPIPSPVQDTAIVETTDTVEKGSETITAAPKAKEKETEKITPFPVPTITPNTKGYHNLTMGTKGKEVKKLQEKLIELKYLPDDSADGAYGRQTYNAVKKFQYYNGLKADGIAGRATQTNLFENDQIVPNPEQTAAPEVTPAPPEATNAPETPPASETAAPETVPPETDAPVTDAPETEAPAEETAVPAETEAVQETETAPATDEDIPEVVENVDLDADFYEPVSGNVALNEGDGPLEFMVMEDGVPVTTRPRLSQNENKIRVSLDDLCECVDGWQLTDDGVGSVVLEAAGYTLVLYNEDKGCSASVDGMEISMKEDDYDFATEGHFINAQFLASALKGEAVWDQEENTLMLRIRDKEATQSAD</sequence>
<reference evidence="1" key="1">
    <citation type="submission" date="2017-04" db="EMBL/GenBank/DDBJ databases">
        <authorList>
            <person name="Varghese N."/>
            <person name="Submissions S."/>
        </authorList>
    </citation>
    <scope>NUCLEOTIDE SEQUENCE</scope>
    <source>
        <strain evidence="1">WTE2008</strain>
    </source>
</reference>
<evidence type="ECO:0000313" key="1">
    <source>
        <dbReference type="EMBL" id="SMC76898.1"/>
    </source>
</evidence>
<gene>
    <name evidence="1" type="ORF">SAMN06297397_2413</name>
</gene>
<dbReference type="EMBL" id="FWXZ01000005">
    <property type="protein sequence ID" value="SMC76898.1"/>
    <property type="molecule type" value="Genomic_DNA"/>
</dbReference>